<evidence type="ECO:0000256" key="3">
    <source>
        <dbReference type="ARBA" id="ARBA00023163"/>
    </source>
</evidence>
<dbReference type="GO" id="GO:0000976">
    <property type="term" value="F:transcription cis-regulatory region binding"/>
    <property type="evidence" value="ECO:0007669"/>
    <property type="project" value="TreeGrafter"/>
</dbReference>
<reference evidence="6 7" key="1">
    <citation type="submission" date="2020-03" db="EMBL/GenBank/DDBJ databases">
        <title>Sequencing the genomes of 1000 actinobacteria strains.</title>
        <authorList>
            <person name="Klenk H.-P."/>
        </authorList>
    </citation>
    <scope>NUCLEOTIDE SEQUENCE [LARGE SCALE GENOMIC DNA]</scope>
    <source>
        <strain evidence="6 7">DSM 45490</strain>
    </source>
</reference>
<keyword evidence="3" id="KW-0804">Transcription</keyword>
<gene>
    <name evidence="6" type="ORF">BJY22_002991</name>
</gene>
<evidence type="ECO:0000256" key="1">
    <source>
        <dbReference type="ARBA" id="ARBA00023015"/>
    </source>
</evidence>
<dbReference type="EMBL" id="JAASRO010000001">
    <property type="protein sequence ID" value="NIK57274.1"/>
    <property type="molecule type" value="Genomic_DNA"/>
</dbReference>
<feature type="domain" description="HTH tetR-type" evidence="5">
    <location>
        <begin position="16"/>
        <end position="76"/>
    </location>
</feature>
<feature type="DNA-binding region" description="H-T-H motif" evidence="4">
    <location>
        <begin position="39"/>
        <end position="58"/>
    </location>
</feature>
<keyword evidence="1" id="KW-0805">Transcription regulation</keyword>
<organism evidence="6 7">
    <name type="scientific">Kribbella shirazensis</name>
    <dbReference type="NCBI Taxonomy" id="1105143"/>
    <lineage>
        <taxon>Bacteria</taxon>
        <taxon>Bacillati</taxon>
        <taxon>Actinomycetota</taxon>
        <taxon>Actinomycetes</taxon>
        <taxon>Propionibacteriales</taxon>
        <taxon>Kribbellaceae</taxon>
        <taxon>Kribbella</taxon>
    </lineage>
</organism>
<dbReference type="PANTHER" id="PTHR30055:SF234">
    <property type="entry name" value="HTH-TYPE TRANSCRIPTIONAL REGULATOR BETI"/>
    <property type="match status" value="1"/>
</dbReference>
<evidence type="ECO:0000259" key="5">
    <source>
        <dbReference type="PROSITE" id="PS50977"/>
    </source>
</evidence>
<accession>A0A7X6A1J7</accession>
<dbReference type="PRINTS" id="PR00455">
    <property type="entry name" value="HTHTETR"/>
</dbReference>
<dbReference type="InterPro" id="IPR001647">
    <property type="entry name" value="HTH_TetR"/>
</dbReference>
<dbReference type="PROSITE" id="PS50977">
    <property type="entry name" value="HTH_TETR_2"/>
    <property type="match status" value="1"/>
</dbReference>
<dbReference type="Pfam" id="PF00440">
    <property type="entry name" value="TetR_N"/>
    <property type="match status" value="1"/>
</dbReference>
<dbReference type="InterPro" id="IPR009057">
    <property type="entry name" value="Homeodomain-like_sf"/>
</dbReference>
<dbReference type="InterPro" id="IPR050109">
    <property type="entry name" value="HTH-type_TetR-like_transc_reg"/>
</dbReference>
<keyword evidence="2 4" id="KW-0238">DNA-binding</keyword>
<dbReference type="PANTHER" id="PTHR30055">
    <property type="entry name" value="HTH-TYPE TRANSCRIPTIONAL REGULATOR RUTR"/>
    <property type="match status" value="1"/>
</dbReference>
<dbReference type="Gene3D" id="1.10.357.10">
    <property type="entry name" value="Tetracycline Repressor, domain 2"/>
    <property type="match status" value="1"/>
</dbReference>
<keyword evidence="7" id="KW-1185">Reference proteome</keyword>
<dbReference type="GO" id="GO:0003700">
    <property type="term" value="F:DNA-binding transcription factor activity"/>
    <property type="evidence" value="ECO:0007669"/>
    <property type="project" value="TreeGrafter"/>
</dbReference>
<proteinExistence type="predicted"/>
<evidence type="ECO:0000313" key="6">
    <source>
        <dbReference type="EMBL" id="NIK57274.1"/>
    </source>
</evidence>
<name>A0A7X6A1J7_9ACTN</name>
<sequence length="200" mass="21906">MPLGSQPVGRRERNKQQKLDRITAAARELFAERGVDEVTTQEIADKADIGAGTLFLYAKTKGELLLLVQNSTYADALAEGRAAAEGIPDLLDAVMAIVRPVVECNRKQVDNGRTYLREIVFGDPEEPHHRDALGLTVQTEMAIADVLQRDDHITPDDAATLAHIVSAIMFVSMAATINMTNPVDDIVKDITNQVRVLLPH</sequence>
<dbReference type="SUPFAM" id="SSF46689">
    <property type="entry name" value="Homeodomain-like"/>
    <property type="match status" value="1"/>
</dbReference>
<comment type="caution">
    <text evidence="6">The sequence shown here is derived from an EMBL/GenBank/DDBJ whole genome shotgun (WGS) entry which is preliminary data.</text>
</comment>
<evidence type="ECO:0000313" key="7">
    <source>
        <dbReference type="Proteomes" id="UP000555407"/>
    </source>
</evidence>
<evidence type="ECO:0000256" key="2">
    <source>
        <dbReference type="ARBA" id="ARBA00023125"/>
    </source>
</evidence>
<evidence type="ECO:0000256" key="4">
    <source>
        <dbReference type="PROSITE-ProRule" id="PRU00335"/>
    </source>
</evidence>
<dbReference type="RefSeq" id="WP_167207246.1">
    <property type="nucleotide sequence ID" value="NZ_JAASRO010000001.1"/>
</dbReference>
<dbReference type="Proteomes" id="UP000555407">
    <property type="component" value="Unassembled WGS sequence"/>
</dbReference>
<dbReference type="AlphaFoldDB" id="A0A7X6A1J7"/>
<protein>
    <submittedName>
        <fullName evidence="6">AcrR family transcriptional regulator</fullName>
    </submittedName>
</protein>